<dbReference type="Proteomes" id="UP000295680">
    <property type="component" value="Unassembled WGS sequence"/>
</dbReference>
<dbReference type="RefSeq" id="WP_132125616.1">
    <property type="nucleotide sequence ID" value="NZ_SLWS01000017.1"/>
</dbReference>
<proteinExistence type="predicted"/>
<evidence type="ECO:0008006" key="4">
    <source>
        <dbReference type="Google" id="ProtNLM"/>
    </source>
</evidence>
<dbReference type="EMBL" id="SLWS01000017">
    <property type="protein sequence ID" value="TCO47314.1"/>
    <property type="molecule type" value="Genomic_DNA"/>
</dbReference>
<dbReference type="AlphaFoldDB" id="A0A4R2IQ78"/>
<sequence>MSMDRQAAAAERRGRALELRKAGASYEQIAQQCGYSHRATAHRAVTQALASVADELAADVRTLELSRLDSMLMGLWRAARDGDASAVDRVLKIMERRAKILGLDTPADQTDRVVSPLGQVRQRGHASSGRDTA</sequence>
<evidence type="ECO:0000256" key="1">
    <source>
        <dbReference type="SAM" id="MobiDB-lite"/>
    </source>
</evidence>
<comment type="caution">
    <text evidence="2">The sequence shown here is derived from an EMBL/GenBank/DDBJ whole genome shotgun (WGS) entry which is preliminary data.</text>
</comment>
<evidence type="ECO:0000313" key="2">
    <source>
        <dbReference type="EMBL" id="TCO47314.1"/>
    </source>
</evidence>
<evidence type="ECO:0000313" key="3">
    <source>
        <dbReference type="Proteomes" id="UP000295680"/>
    </source>
</evidence>
<keyword evidence="3" id="KW-1185">Reference proteome</keyword>
<name>A0A4R2IQ78_9PSEU</name>
<accession>A0A4R2IQ78</accession>
<organism evidence="2 3">
    <name type="scientific">Actinocrispum wychmicini</name>
    <dbReference type="NCBI Taxonomy" id="1213861"/>
    <lineage>
        <taxon>Bacteria</taxon>
        <taxon>Bacillati</taxon>
        <taxon>Actinomycetota</taxon>
        <taxon>Actinomycetes</taxon>
        <taxon>Pseudonocardiales</taxon>
        <taxon>Pseudonocardiaceae</taxon>
        <taxon>Actinocrispum</taxon>
    </lineage>
</organism>
<gene>
    <name evidence="2" type="ORF">EV192_11754</name>
</gene>
<feature type="region of interest" description="Disordered" evidence="1">
    <location>
        <begin position="112"/>
        <end position="133"/>
    </location>
</feature>
<dbReference type="OrthoDB" id="4338705at2"/>
<protein>
    <recommendedName>
        <fullName evidence="4">Homeodomain-like domain-containing protein</fullName>
    </recommendedName>
</protein>
<reference evidence="2 3" key="1">
    <citation type="submission" date="2019-03" db="EMBL/GenBank/DDBJ databases">
        <title>Genomic Encyclopedia of Type Strains, Phase IV (KMG-IV): sequencing the most valuable type-strain genomes for metagenomic binning, comparative biology and taxonomic classification.</title>
        <authorList>
            <person name="Goeker M."/>
        </authorList>
    </citation>
    <scope>NUCLEOTIDE SEQUENCE [LARGE SCALE GENOMIC DNA]</scope>
    <source>
        <strain evidence="2 3">DSM 45934</strain>
    </source>
</reference>